<keyword evidence="8" id="KW-0472">Membrane</keyword>
<organism evidence="11 12">
    <name type="scientific">Luedemannella flava</name>
    <dbReference type="NCBI Taxonomy" id="349316"/>
    <lineage>
        <taxon>Bacteria</taxon>
        <taxon>Bacillati</taxon>
        <taxon>Actinomycetota</taxon>
        <taxon>Actinomycetes</taxon>
        <taxon>Micromonosporales</taxon>
        <taxon>Micromonosporaceae</taxon>
        <taxon>Luedemannella</taxon>
    </lineage>
</organism>
<feature type="compositionally biased region" description="Polar residues" evidence="7">
    <location>
        <begin position="37"/>
        <end position="51"/>
    </location>
</feature>
<comment type="caution">
    <text evidence="11">The sequence shown here is derived from an EMBL/GenBank/DDBJ whole genome shotgun (WGS) entry which is preliminary data.</text>
</comment>
<dbReference type="SUPFAM" id="SSF46626">
    <property type="entry name" value="Cytochrome c"/>
    <property type="match status" value="2"/>
</dbReference>
<dbReference type="Proteomes" id="UP001500218">
    <property type="component" value="Unassembled WGS sequence"/>
</dbReference>
<feature type="domain" description="Cytochrome c" evidence="10">
    <location>
        <begin position="62"/>
        <end position="232"/>
    </location>
</feature>
<dbReference type="Pfam" id="PF13442">
    <property type="entry name" value="Cytochrome_CBB3"/>
    <property type="match status" value="1"/>
</dbReference>
<evidence type="ECO:0000256" key="3">
    <source>
        <dbReference type="ARBA" id="ARBA00022723"/>
    </source>
</evidence>
<keyword evidence="8" id="KW-1133">Transmembrane helix</keyword>
<name>A0ABN2LWG5_9ACTN</name>
<dbReference type="Pfam" id="PF00034">
    <property type="entry name" value="Cytochrom_C"/>
    <property type="match status" value="1"/>
</dbReference>
<reference evidence="11 12" key="1">
    <citation type="journal article" date="2019" name="Int. J. Syst. Evol. Microbiol.">
        <title>The Global Catalogue of Microorganisms (GCM) 10K type strain sequencing project: providing services to taxonomists for standard genome sequencing and annotation.</title>
        <authorList>
            <consortium name="The Broad Institute Genomics Platform"/>
            <consortium name="The Broad Institute Genome Sequencing Center for Infectious Disease"/>
            <person name="Wu L."/>
            <person name="Ma J."/>
        </authorList>
    </citation>
    <scope>NUCLEOTIDE SEQUENCE [LARGE SCALE GENOMIC DNA]</scope>
    <source>
        <strain evidence="11 12">JCM 13250</strain>
    </source>
</reference>
<keyword evidence="12" id="KW-1185">Reference proteome</keyword>
<evidence type="ECO:0000256" key="5">
    <source>
        <dbReference type="ARBA" id="ARBA00023004"/>
    </source>
</evidence>
<dbReference type="EMBL" id="BAAALT010000059">
    <property type="protein sequence ID" value="GAA1801102.1"/>
    <property type="molecule type" value="Genomic_DNA"/>
</dbReference>
<keyword evidence="2 6" id="KW-0349">Heme</keyword>
<dbReference type="PANTHER" id="PTHR37823:SF1">
    <property type="entry name" value="CYTOCHROME C-553-LIKE"/>
    <property type="match status" value="1"/>
</dbReference>
<feature type="transmembrane region" description="Helical" evidence="8">
    <location>
        <begin position="255"/>
        <end position="273"/>
    </location>
</feature>
<protein>
    <recommendedName>
        <fullName evidence="10">Cytochrome c domain-containing protein</fullName>
    </recommendedName>
</protein>
<evidence type="ECO:0000259" key="10">
    <source>
        <dbReference type="PROSITE" id="PS51007"/>
    </source>
</evidence>
<feature type="signal peptide" evidence="9">
    <location>
        <begin position="1"/>
        <end position="33"/>
    </location>
</feature>
<keyword evidence="4" id="KW-0249">Electron transport</keyword>
<dbReference type="InterPro" id="IPR051811">
    <property type="entry name" value="Cytochrome_c550/c551-like"/>
</dbReference>
<evidence type="ECO:0000256" key="1">
    <source>
        <dbReference type="ARBA" id="ARBA00022448"/>
    </source>
</evidence>
<dbReference type="InterPro" id="IPR036909">
    <property type="entry name" value="Cyt_c-like_dom_sf"/>
</dbReference>
<evidence type="ECO:0000256" key="9">
    <source>
        <dbReference type="SAM" id="SignalP"/>
    </source>
</evidence>
<feature type="chain" id="PRO_5045393788" description="Cytochrome c domain-containing protein" evidence="9">
    <location>
        <begin position="34"/>
        <end position="277"/>
    </location>
</feature>
<keyword evidence="9" id="KW-0732">Signal</keyword>
<sequence>MTHDPLRPSAPRRAAWLLLATAASIGVLGPASAAAPTLSTRSAPSPSGTSMPSTAPSGAATPPSGPGAALYGQNCASCHGDRGGGTAYGPALTEVGPADVDFQLSTGRMPLRQERYSDVHRDPAFAPDEIAALVQYVASFPPGGGPTVPVVRPGDPRTGRELYLTYCSACHSAAGIGATLTNGRFAPSLMRATPTQVGEAVRVGPGLMPAFPSGVLSDADVDALAAYVDVLQSGPAELDRGGWSLGRLGPFTEGAVAWVLGLGALVLLARRLGSRAR</sequence>
<feature type="region of interest" description="Disordered" evidence="7">
    <location>
        <begin position="33"/>
        <end position="65"/>
    </location>
</feature>
<dbReference type="InterPro" id="IPR009056">
    <property type="entry name" value="Cyt_c-like_dom"/>
</dbReference>
<keyword evidence="5 6" id="KW-0408">Iron</keyword>
<proteinExistence type="predicted"/>
<dbReference type="PANTHER" id="PTHR37823">
    <property type="entry name" value="CYTOCHROME C-553-LIKE"/>
    <property type="match status" value="1"/>
</dbReference>
<keyword evidence="1" id="KW-0813">Transport</keyword>
<gene>
    <name evidence="11" type="ORF">GCM10009682_23450</name>
</gene>
<dbReference type="PROSITE" id="PS51007">
    <property type="entry name" value="CYTC"/>
    <property type="match status" value="1"/>
</dbReference>
<evidence type="ECO:0000256" key="6">
    <source>
        <dbReference type="PROSITE-ProRule" id="PRU00433"/>
    </source>
</evidence>
<dbReference type="RefSeq" id="WP_344129389.1">
    <property type="nucleotide sequence ID" value="NZ_BAAALT010000059.1"/>
</dbReference>
<keyword evidence="3 6" id="KW-0479">Metal-binding</keyword>
<keyword evidence="8" id="KW-0812">Transmembrane</keyword>
<dbReference type="Gene3D" id="1.10.760.10">
    <property type="entry name" value="Cytochrome c-like domain"/>
    <property type="match status" value="2"/>
</dbReference>
<evidence type="ECO:0000256" key="2">
    <source>
        <dbReference type="ARBA" id="ARBA00022617"/>
    </source>
</evidence>
<evidence type="ECO:0000256" key="4">
    <source>
        <dbReference type="ARBA" id="ARBA00022982"/>
    </source>
</evidence>
<evidence type="ECO:0000313" key="11">
    <source>
        <dbReference type="EMBL" id="GAA1801102.1"/>
    </source>
</evidence>
<evidence type="ECO:0000256" key="7">
    <source>
        <dbReference type="SAM" id="MobiDB-lite"/>
    </source>
</evidence>
<evidence type="ECO:0000313" key="12">
    <source>
        <dbReference type="Proteomes" id="UP001500218"/>
    </source>
</evidence>
<feature type="compositionally biased region" description="Low complexity" evidence="7">
    <location>
        <begin position="52"/>
        <end position="65"/>
    </location>
</feature>
<evidence type="ECO:0000256" key="8">
    <source>
        <dbReference type="SAM" id="Phobius"/>
    </source>
</evidence>
<accession>A0ABN2LWG5</accession>